<comment type="caution">
    <text evidence="1">The sequence shown here is derived from an EMBL/GenBank/DDBJ whole genome shotgun (WGS) entry which is preliminary data.</text>
</comment>
<name>A0AAE0JX33_9PEZI</name>
<organism evidence="1 2">
    <name type="scientific">Lasiosphaeria ovina</name>
    <dbReference type="NCBI Taxonomy" id="92902"/>
    <lineage>
        <taxon>Eukaryota</taxon>
        <taxon>Fungi</taxon>
        <taxon>Dikarya</taxon>
        <taxon>Ascomycota</taxon>
        <taxon>Pezizomycotina</taxon>
        <taxon>Sordariomycetes</taxon>
        <taxon>Sordariomycetidae</taxon>
        <taxon>Sordariales</taxon>
        <taxon>Lasiosphaeriaceae</taxon>
        <taxon>Lasiosphaeria</taxon>
    </lineage>
</organism>
<proteinExistence type="predicted"/>
<dbReference type="AlphaFoldDB" id="A0AAE0JX33"/>
<accession>A0AAE0JX33</accession>
<dbReference type="Proteomes" id="UP001287356">
    <property type="component" value="Unassembled WGS sequence"/>
</dbReference>
<gene>
    <name evidence="1" type="ORF">B0T24DRAFT_637413</name>
</gene>
<evidence type="ECO:0000313" key="1">
    <source>
        <dbReference type="EMBL" id="KAK3365944.1"/>
    </source>
</evidence>
<dbReference type="EMBL" id="JAULSN010000008">
    <property type="protein sequence ID" value="KAK3365944.1"/>
    <property type="molecule type" value="Genomic_DNA"/>
</dbReference>
<protein>
    <submittedName>
        <fullName evidence="1">Uncharacterized protein</fullName>
    </submittedName>
</protein>
<keyword evidence="2" id="KW-1185">Reference proteome</keyword>
<evidence type="ECO:0000313" key="2">
    <source>
        <dbReference type="Proteomes" id="UP001287356"/>
    </source>
</evidence>
<reference evidence="1" key="2">
    <citation type="submission" date="2023-06" db="EMBL/GenBank/DDBJ databases">
        <authorList>
            <consortium name="Lawrence Berkeley National Laboratory"/>
            <person name="Haridas S."/>
            <person name="Hensen N."/>
            <person name="Bonometti L."/>
            <person name="Westerberg I."/>
            <person name="Brannstrom I.O."/>
            <person name="Guillou S."/>
            <person name="Cros-Aarteil S."/>
            <person name="Calhoun S."/>
            <person name="Kuo A."/>
            <person name="Mondo S."/>
            <person name="Pangilinan J."/>
            <person name="Riley R."/>
            <person name="Labutti K."/>
            <person name="Andreopoulos B."/>
            <person name="Lipzen A."/>
            <person name="Chen C."/>
            <person name="Yanf M."/>
            <person name="Daum C."/>
            <person name="Ng V."/>
            <person name="Clum A."/>
            <person name="Steindorff A."/>
            <person name="Ohm R."/>
            <person name="Martin F."/>
            <person name="Silar P."/>
            <person name="Natvig D."/>
            <person name="Lalanne C."/>
            <person name="Gautier V."/>
            <person name="Ament-Velasquez S.L."/>
            <person name="Kruys A."/>
            <person name="Hutchinson M.I."/>
            <person name="Powell A.J."/>
            <person name="Barry K."/>
            <person name="Miller A.N."/>
            <person name="Grigoriev I.V."/>
            <person name="Debuchy R."/>
            <person name="Gladieux P."/>
            <person name="Thoren M.H."/>
            <person name="Johannesson H."/>
        </authorList>
    </citation>
    <scope>NUCLEOTIDE SEQUENCE</scope>
    <source>
        <strain evidence="1">CBS 958.72</strain>
    </source>
</reference>
<reference evidence="1" key="1">
    <citation type="journal article" date="2023" name="Mol. Phylogenet. Evol.">
        <title>Genome-scale phylogeny and comparative genomics of the fungal order Sordariales.</title>
        <authorList>
            <person name="Hensen N."/>
            <person name="Bonometti L."/>
            <person name="Westerberg I."/>
            <person name="Brannstrom I.O."/>
            <person name="Guillou S."/>
            <person name="Cros-Aarteil S."/>
            <person name="Calhoun S."/>
            <person name="Haridas S."/>
            <person name="Kuo A."/>
            <person name="Mondo S."/>
            <person name="Pangilinan J."/>
            <person name="Riley R."/>
            <person name="LaButti K."/>
            <person name="Andreopoulos B."/>
            <person name="Lipzen A."/>
            <person name="Chen C."/>
            <person name="Yan M."/>
            <person name="Daum C."/>
            <person name="Ng V."/>
            <person name="Clum A."/>
            <person name="Steindorff A."/>
            <person name="Ohm R.A."/>
            <person name="Martin F."/>
            <person name="Silar P."/>
            <person name="Natvig D.O."/>
            <person name="Lalanne C."/>
            <person name="Gautier V."/>
            <person name="Ament-Velasquez S.L."/>
            <person name="Kruys A."/>
            <person name="Hutchinson M.I."/>
            <person name="Powell A.J."/>
            <person name="Barry K."/>
            <person name="Miller A.N."/>
            <person name="Grigoriev I.V."/>
            <person name="Debuchy R."/>
            <person name="Gladieux P."/>
            <person name="Hiltunen Thoren M."/>
            <person name="Johannesson H."/>
        </authorList>
    </citation>
    <scope>NUCLEOTIDE SEQUENCE</scope>
    <source>
        <strain evidence="1">CBS 958.72</strain>
    </source>
</reference>
<sequence length="86" mass="9652">MPCLQISNLLLPESLIAPACCFVLSADRVSKPKRHPTYSVENLIIQKVKLAQLKSHHLIRITPSSSVHYMQRVRHPVDCLPCLLPG</sequence>